<dbReference type="InterPro" id="IPR009057">
    <property type="entry name" value="Homeodomain-like_sf"/>
</dbReference>
<dbReference type="Gene3D" id="3.30.420.10">
    <property type="entry name" value="Ribonuclease H-like superfamily/Ribonuclease H"/>
    <property type="match status" value="1"/>
</dbReference>
<dbReference type="InterPro" id="IPR050900">
    <property type="entry name" value="Transposase_IS3/IS150/IS904"/>
</dbReference>
<proteinExistence type="predicted"/>
<feature type="domain" description="Integrase catalytic" evidence="3">
    <location>
        <begin position="289"/>
        <end position="451"/>
    </location>
</feature>
<dbReference type="PANTHER" id="PTHR46889:SF4">
    <property type="entry name" value="TRANSPOSASE INSO FOR INSERTION SEQUENCE ELEMENT IS911B-RELATED"/>
    <property type="match status" value="1"/>
</dbReference>
<dbReference type="SUPFAM" id="SSF46689">
    <property type="entry name" value="Homeodomain-like"/>
    <property type="match status" value="1"/>
</dbReference>
<dbReference type="Pfam" id="PF00665">
    <property type="entry name" value="rve"/>
    <property type="match status" value="1"/>
</dbReference>
<dbReference type="Gene3D" id="1.10.10.10">
    <property type="entry name" value="Winged helix-like DNA-binding domain superfamily/Winged helix DNA-binding domain"/>
    <property type="match status" value="1"/>
</dbReference>
<protein>
    <submittedName>
        <fullName evidence="4">IS3 family transposase</fullName>
    </submittedName>
</protein>
<dbReference type="InterPro" id="IPR025948">
    <property type="entry name" value="HTH-like_dom"/>
</dbReference>
<reference evidence="4 5" key="1">
    <citation type="submission" date="2023-06" db="EMBL/GenBank/DDBJ databases">
        <title>Aquibacillus rhizosphaerae LR5S19.</title>
        <authorList>
            <person name="Sun J.-Q."/>
        </authorList>
    </citation>
    <scope>NUCLEOTIDE SEQUENCE [LARGE SCALE GENOMIC DNA]</scope>
    <source>
        <strain evidence="4 5">LR5S19</strain>
    </source>
</reference>
<dbReference type="InterPro" id="IPR012337">
    <property type="entry name" value="RNaseH-like_sf"/>
</dbReference>
<comment type="caution">
    <text evidence="4">The sequence shown here is derived from an EMBL/GenBank/DDBJ whole genome shotgun (WGS) entry which is preliminary data.</text>
</comment>
<feature type="compositionally biased region" description="Basic and acidic residues" evidence="2">
    <location>
        <begin position="116"/>
        <end position="129"/>
    </location>
</feature>
<dbReference type="Pfam" id="PF13276">
    <property type="entry name" value="HTH_21"/>
    <property type="match status" value="1"/>
</dbReference>
<dbReference type="EMBL" id="JASTZU010000063">
    <property type="protein sequence ID" value="MDL4843043.1"/>
    <property type="molecule type" value="Genomic_DNA"/>
</dbReference>
<dbReference type="RefSeq" id="WP_285934337.1">
    <property type="nucleotide sequence ID" value="NZ_JASTZU010000063.1"/>
</dbReference>
<dbReference type="SUPFAM" id="SSF48295">
    <property type="entry name" value="TrpR-like"/>
    <property type="match status" value="1"/>
</dbReference>
<keyword evidence="5" id="KW-1185">Reference proteome</keyword>
<dbReference type="PROSITE" id="PS50994">
    <property type="entry name" value="INTEGRASE"/>
    <property type="match status" value="1"/>
</dbReference>
<evidence type="ECO:0000259" key="3">
    <source>
        <dbReference type="PROSITE" id="PS50994"/>
    </source>
</evidence>
<comment type="function">
    <text evidence="1">Involved in the transposition of the insertion sequence.</text>
</comment>
<dbReference type="Pfam" id="PF01527">
    <property type="entry name" value="HTH_Tnp_1"/>
    <property type="match status" value="1"/>
</dbReference>
<evidence type="ECO:0000313" key="4">
    <source>
        <dbReference type="EMBL" id="MDL4843043.1"/>
    </source>
</evidence>
<dbReference type="InterPro" id="IPR048020">
    <property type="entry name" value="Transpos_IS3"/>
</dbReference>
<dbReference type="PANTHER" id="PTHR46889">
    <property type="entry name" value="TRANSPOSASE INSF FOR INSERTION SEQUENCE IS3B-RELATED"/>
    <property type="match status" value="1"/>
</dbReference>
<sequence length="454" mass="53158">MAKYTFEEKLSAVRQYLDGVESFASIGRSIGTSESVIMNWVKQYQYHGAEGLFIKTYTNYSTQFKLNVLNYMNDNGTSSNTTAVIFKISSPSMIRKRRILYEKGGVDALKPKKKERTLMKKDDKREAKKQAPTGNSIEALKAAVKQLRMENEYPKKVEHLSSKQGKITKQDKAKVVYELRNDFSVKALIKLADIPRSTYYYWIRTFNRPDKDAELKTLVESIYHEHKGRYGYRRINDELENQGHKVNHKKVQRLMKELGLKSIVRMKKYRSYKGKVGKAAPNILDRNFKAEKPNEKWVTDITEFKLFGEKLYLSTILDLFNGEIITYTIGSRPTYSLVSEMLEESFQRLSANDELIIHSDQGWHYQMSQYRHALKEQGITQSMSRKGNCYDNAMIENFFGIMKSEFLYLNEFESIEHFKKELEEYMYYYNNKRIKSKLKGKSPIQYRTLAQQAA</sequence>
<dbReference type="InterPro" id="IPR001584">
    <property type="entry name" value="Integrase_cat-core"/>
</dbReference>
<dbReference type="NCBIfam" id="NF033516">
    <property type="entry name" value="transpos_IS3"/>
    <property type="match status" value="1"/>
</dbReference>
<name>A0ABT7LB02_9BACI</name>
<gene>
    <name evidence="4" type="ORF">QQS35_21635</name>
</gene>
<dbReference type="InterPro" id="IPR036388">
    <property type="entry name" value="WH-like_DNA-bd_sf"/>
</dbReference>
<evidence type="ECO:0000256" key="1">
    <source>
        <dbReference type="ARBA" id="ARBA00002286"/>
    </source>
</evidence>
<dbReference type="InterPro" id="IPR010921">
    <property type="entry name" value="Trp_repressor/repl_initiator"/>
</dbReference>
<evidence type="ECO:0000256" key="2">
    <source>
        <dbReference type="SAM" id="MobiDB-lite"/>
    </source>
</evidence>
<dbReference type="SUPFAM" id="SSF53098">
    <property type="entry name" value="Ribonuclease H-like"/>
    <property type="match status" value="1"/>
</dbReference>
<dbReference type="InterPro" id="IPR036397">
    <property type="entry name" value="RNaseH_sf"/>
</dbReference>
<accession>A0ABT7LB02</accession>
<dbReference type="Proteomes" id="UP001235343">
    <property type="component" value="Unassembled WGS sequence"/>
</dbReference>
<evidence type="ECO:0000313" key="5">
    <source>
        <dbReference type="Proteomes" id="UP001235343"/>
    </source>
</evidence>
<dbReference type="Pfam" id="PF13333">
    <property type="entry name" value="rve_2"/>
    <property type="match status" value="1"/>
</dbReference>
<feature type="region of interest" description="Disordered" evidence="2">
    <location>
        <begin position="115"/>
        <end position="135"/>
    </location>
</feature>
<organism evidence="4 5">
    <name type="scientific">Aquibacillus rhizosphaerae</name>
    <dbReference type="NCBI Taxonomy" id="3051431"/>
    <lineage>
        <taxon>Bacteria</taxon>
        <taxon>Bacillati</taxon>
        <taxon>Bacillota</taxon>
        <taxon>Bacilli</taxon>
        <taxon>Bacillales</taxon>
        <taxon>Bacillaceae</taxon>
        <taxon>Aquibacillus</taxon>
    </lineage>
</organism>
<dbReference type="InterPro" id="IPR002514">
    <property type="entry name" value="Transposase_8"/>
</dbReference>